<proteinExistence type="predicted"/>
<reference evidence="3" key="1">
    <citation type="submission" date="2017-08" db="EMBL/GenBank/DDBJ databases">
        <authorList>
            <person name="de Groot N.N."/>
        </authorList>
    </citation>
    <scope>NUCLEOTIDE SEQUENCE [LARGE SCALE GENOMIC DNA]</scope>
</reference>
<accession>A0A291LI57</accession>
<feature type="compositionally biased region" description="Basic and acidic residues" evidence="1">
    <location>
        <begin position="92"/>
        <end position="109"/>
    </location>
</feature>
<dbReference type="Proteomes" id="UP000229313">
    <property type="component" value="Segment"/>
</dbReference>
<evidence type="ECO:0000256" key="1">
    <source>
        <dbReference type="SAM" id="MobiDB-lite"/>
    </source>
</evidence>
<protein>
    <submittedName>
        <fullName evidence="2">Uncharacterized protein</fullName>
    </submittedName>
</protein>
<feature type="region of interest" description="Disordered" evidence="1">
    <location>
        <begin position="92"/>
        <end position="121"/>
    </location>
</feature>
<gene>
    <name evidence="2" type="ORF">SEA_DAUDAU_74</name>
</gene>
<evidence type="ECO:0000313" key="3">
    <source>
        <dbReference type="Proteomes" id="UP000229313"/>
    </source>
</evidence>
<name>A0A291LI57_9CAUD</name>
<keyword evidence="3" id="KW-1185">Reference proteome</keyword>
<dbReference type="EMBL" id="MF766045">
    <property type="protein sequence ID" value="ATI18775.1"/>
    <property type="molecule type" value="Genomic_DNA"/>
</dbReference>
<evidence type="ECO:0000313" key="2">
    <source>
        <dbReference type="EMBL" id="ATI18775.1"/>
    </source>
</evidence>
<organism evidence="2 3">
    <name type="scientific">Streptomyces phage Daudau</name>
    <dbReference type="NCBI Taxonomy" id="2041206"/>
    <lineage>
        <taxon>Viruses</taxon>
        <taxon>Duplodnaviria</taxon>
        <taxon>Heunggongvirae</taxon>
        <taxon>Uroviricota</taxon>
        <taxon>Caudoviricetes</taxon>
        <taxon>Arquatrovirinae</taxon>
        <taxon>Caelumvirus</taxon>
        <taxon>Caelumvirus daudau</taxon>
    </lineage>
</organism>
<sequence length="135" mass="14652">MGWRLPPDDGSHECEGVTVNWNPFKRKTVATPAPTLVVQHDELNDALAELASVFGDGMTADHTGSGFTCTEADTVARVLVLAGHTDAAETWLHGHADGDDGGDSHYHYDSEDDPEDEGRPMTEEDIAKYVAEWLS</sequence>